<dbReference type="AlphaFoldDB" id="A0A8T0NSB5"/>
<keyword evidence="2" id="KW-1185">Reference proteome</keyword>
<evidence type="ECO:0000313" key="2">
    <source>
        <dbReference type="Proteomes" id="UP000823388"/>
    </source>
</evidence>
<name>A0A8T0NSB5_PANVG</name>
<protein>
    <submittedName>
        <fullName evidence="1">Uncharacterized protein</fullName>
    </submittedName>
</protein>
<accession>A0A8T0NSB5</accession>
<dbReference type="EMBL" id="CM029053">
    <property type="protein sequence ID" value="KAG2551129.1"/>
    <property type="molecule type" value="Genomic_DNA"/>
</dbReference>
<reference evidence="1" key="1">
    <citation type="submission" date="2020-05" db="EMBL/GenBank/DDBJ databases">
        <title>WGS assembly of Panicum virgatum.</title>
        <authorList>
            <person name="Lovell J.T."/>
            <person name="Jenkins J."/>
            <person name="Shu S."/>
            <person name="Juenger T.E."/>
            <person name="Schmutz J."/>
        </authorList>
    </citation>
    <scope>NUCLEOTIDE SEQUENCE</scope>
    <source>
        <strain evidence="1">AP13</strain>
    </source>
</reference>
<dbReference type="Proteomes" id="UP000823388">
    <property type="component" value="Chromosome 9K"/>
</dbReference>
<proteinExistence type="predicted"/>
<evidence type="ECO:0000313" key="1">
    <source>
        <dbReference type="EMBL" id="KAG2551129.1"/>
    </source>
</evidence>
<comment type="caution">
    <text evidence="1">The sequence shown here is derived from an EMBL/GenBank/DDBJ whole genome shotgun (WGS) entry which is preliminary data.</text>
</comment>
<gene>
    <name evidence="1" type="ORF">PVAP13_9KG374200</name>
</gene>
<sequence>MAMTVHLPSSLSGDLKIPSVDRYNQPPETRKLQRFGTESRSTIPNQTKIQNQAEIRARVELATKTSSNLAHRLHILRHRLDFLKYKLGSTFANVYRDPPDPGPTRSSELKQFMKNKRILRSRCRARRWIYRYVQAVISGKRSITRFRKNS</sequence>
<organism evidence="1 2">
    <name type="scientific">Panicum virgatum</name>
    <name type="common">Blackwell switchgrass</name>
    <dbReference type="NCBI Taxonomy" id="38727"/>
    <lineage>
        <taxon>Eukaryota</taxon>
        <taxon>Viridiplantae</taxon>
        <taxon>Streptophyta</taxon>
        <taxon>Embryophyta</taxon>
        <taxon>Tracheophyta</taxon>
        <taxon>Spermatophyta</taxon>
        <taxon>Magnoliopsida</taxon>
        <taxon>Liliopsida</taxon>
        <taxon>Poales</taxon>
        <taxon>Poaceae</taxon>
        <taxon>PACMAD clade</taxon>
        <taxon>Panicoideae</taxon>
        <taxon>Panicodae</taxon>
        <taxon>Paniceae</taxon>
        <taxon>Panicinae</taxon>
        <taxon>Panicum</taxon>
        <taxon>Panicum sect. Hiantes</taxon>
    </lineage>
</organism>